<reference evidence="2" key="2">
    <citation type="journal article" date="2023" name="Int. J. Mol. Sci.">
        <title>De Novo Assembly and Annotation of 11 Diverse Shrub Willow (Salix) Genomes Reveals Novel Gene Organization in Sex-Linked Regions.</title>
        <authorList>
            <person name="Hyden B."/>
            <person name="Feng K."/>
            <person name="Yates T.B."/>
            <person name="Jawdy S."/>
            <person name="Cereghino C."/>
            <person name="Smart L.B."/>
            <person name="Muchero W."/>
        </authorList>
    </citation>
    <scope>NUCLEOTIDE SEQUENCE</scope>
    <source>
        <tissue evidence="2">Shoot tip</tissue>
    </source>
</reference>
<keyword evidence="1" id="KW-0472">Membrane</keyword>
<organism evidence="2 3">
    <name type="scientific">Salix purpurea</name>
    <name type="common">Purple osier willow</name>
    <dbReference type="NCBI Taxonomy" id="77065"/>
    <lineage>
        <taxon>Eukaryota</taxon>
        <taxon>Viridiplantae</taxon>
        <taxon>Streptophyta</taxon>
        <taxon>Embryophyta</taxon>
        <taxon>Tracheophyta</taxon>
        <taxon>Spermatophyta</taxon>
        <taxon>Magnoliopsida</taxon>
        <taxon>eudicotyledons</taxon>
        <taxon>Gunneridae</taxon>
        <taxon>Pentapetalae</taxon>
        <taxon>rosids</taxon>
        <taxon>fabids</taxon>
        <taxon>Malpighiales</taxon>
        <taxon>Salicaceae</taxon>
        <taxon>Saliceae</taxon>
        <taxon>Salix</taxon>
    </lineage>
</organism>
<reference evidence="2" key="1">
    <citation type="submission" date="2022-11" db="EMBL/GenBank/DDBJ databases">
        <authorList>
            <person name="Hyden B.L."/>
            <person name="Feng K."/>
            <person name="Yates T."/>
            <person name="Jawdy S."/>
            <person name="Smart L.B."/>
            <person name="Muchero W."/>
        </authorList>
    </citation>
    <scope>NUCLEOTIDE SEQUENCE</scope>
    <source>
        <tissue evidence="2">Shoot tip</tissue>
    </source>
</reference>
<dbReference type="AlphaFoldDB" id="A0A9Q0VRE7"/>
<dbReference type="PANTHER" id="PTHR36055:SF1">
    <property type="entry name" value="C2H2-LIKE ZINC FINGER PROTEIN"/>
    <property type="match status" value="1"/>
</dbReference>
<name>A0A9Q0VRE7_SALPP</name>
<dbReference type="Proteomes" id="UP001151532">
    <property type="component" value="Chromosome 16"/>
</dbReference>
<evidence type="ECO:0000313" key="3">
    <source>
        <dbReference type="Proteomes" id="UP001151532"/>
    </source>
</evidence>
<keyword evidence="3" id="KW-1185">Reference proteome</keyword>
<dbReference type="EMBL" id="JAPFFK010000007">
    <property type="protein sequence ID" value="KAJ6753183.1"/>
    <property type="molecule type" value="Genomic_DNA"/>
</dbReference>
<evidence type="ECO:0000256" key="1">
    <source>
        <dbReference type="SAM" id="Phobius"/>
    </source>
</evidence>
<evidence type="ECO:0000313" key="2">
    <source>
        <dbReference type="EMBL" id="KAJ6753183.1"/>
    </source>
</evidence>
<protein>
    <submittedName>
        <fullName evidence="2">C2H2-LIKE ZINC FINGER PROTEIN</fullName>
    </submittedName>
</protein>
<keyword evidence="1" id="KW-1133">Transmembrane helix</keyword>
<gene>
    <name evidence="2" type="ORF">OIU79_026106</name>
</gene>
<dbReference type="EMBL" id="JAPFFK010000007">
    <property type="protein sequence ID" value="KAJ6753184.1"/>
    <property type="molecule type" value="Genomic_DNA"/>
</dbReference>
<dbReference type="PANTHER" id="PTHR36055">
    <property type="entry name" value="C2H2-LIKE ZINC FINGER PROTEIN"/>
    <property type="match status" value="1"/>
</dbReference>
<accession>A0A9Q0VRE7</accession>
<comment type="caution">
    <text evidence="2">The sequence shown here is derived from an EMBL/GenBank/DDBJ whole genome shotgun (WGS) entry which is preliminary data.</text>
</comment>
<dbReference type="OrthoDB" id="191139at2759"/>
<proteinExistence type="predicted"/>
<feature type="transmembrane region" description="Helical" evidence="1">
    <location>
        <begin position="132"/>
        <end position="150"/>
    </location>
</feature>
<keyword evidence="1" id="KW-0812">Transmembrane</keyword>
<sequence length="167" mass="18707">MKSLTTVIQKQVISLLNQSSWRAGSALLDLVQGRPSRFPLSSGQPFSFLDEASEKTFLRGTTVLIQKYIFDGGAGKIGLETKNIVACTSFVVEQKLIKAWLAEKDAEALRCQKLLMEEEEAAQRRCTLCSHLYIECVMLLCVLLLLQVLFELELVYLSLSLKSMISE</sequence>